<sequence>MIRQKIFLAVVAVFLLTMACDSSGEKSGSETTKAADLSGNDYLVTIKTNFGEMKAVLYDKTPKHKENFIKLAQEKFYDSLLFHRVIQGFMIQCGDPESKNAAPDQNLGSGGPGYTIPAEFVPQFFHKKGALSAARQPDFVNPEKASSGSQFFVVQGQVLDDASLGQFSGPNLQAIGSAAQYLRSALPDHDLNREYQQAYEQGGDAELKKKLLATIDQLEEATGRKLNRPEMSEEQKRAYKTIGGTPFLDGDYTVFGEVISGLDIIDSIAGVQTKPGDRPVDDVRMYVSVEEMPKKEIAEKYGYDYSNQQ</sequence>
<dbReference type="InterPro" id="IPR044666">
    <property type="entry name" value="Cyclophilin_A-like"/>
</dbReference>
<dbReference type="Proteomes" id="UP000658258">
    <property type="component" value="Unassembled WGS sequence"/>
</dbReference>
<feature type="signal peptide" evidence="4">
    <location>
        <begin position="1"/>
        <end position="19"/>
    </location>
</feature>
<dbReference type="EMBL" id="BNAG01000001">
    <property type="protein sequence ID" value="GHE52580.1"/>
    <property type="molecule type" value="Genomic_DNA"/>
</dbReference>
<reference evidence="7" key="1">
    <citation type="journal article" date="2019" name="Int. J. Syst. Evol. Microbiol.">
        <title>The Global Catalogue of Microorganisms (GCM) 10K type strain sequencing project: providing services to taxonomists for standard genome sequencing and annotation.</title>
        <authorList>
            <consortium name="The Broad Institute Genomics Platform"/>
            <consortium name="The Broad Institute Genome Sequencing Center for Infectious Disease"/>
            <person name="Wu L."/>
            <person name="Ma J."/>
        </authorList>
    </citation>
    <scope>NUCLEOTIDE SEQUENCE [LARGE SCALE GENOMIC DNA]</scope>
    <source>
        <strain evidence="7">CGMCC 1.15111</strain>
    </source>
</reference>
<evidence type="ECO:0000256" key="4">
    <source>
        <dbReference type="SAM" id="SignalP"/>
    </source>
</evidence>
<feature type="chain" id="PRO_5047203708" description="peptidylprolyl isomerase" evidence="4">
    <location>
        <begin position="20"/>
        <end position="309"/>
    </location>
</feature>
<keyword evidence="7" id="KW-1185">Reference proteome</keyword>
<organism evidence="6 7">
    <name type="scientific">Roseivirga thermotolerans</name>
    <dbReference type="NCBI Taxonomy" id="1758176"/>
    <lineage>
        <taxon>Bacteria</taxon>
        <taxon>Pseudomonadati</taxon>
        <taxon>Bacteroidota</taxon>
        <taxon>Cytophagia</taxon>
        <taxon>Cytophagales</taxon>
        <taxon>Roseivirgaceae</taxon>
        <taxon>Roseivirga</taxon>
    </lineage>
</organism>
<protein>
    <recommendedName>
        <fullName evidence="1">peptidylprolyl isomerase</fullName>
        <ecNumber evidence="1">5.2.1.8</ecNumber>
    </recommendedName>
</protein>
<dbReference type="RefSeq" id="WP_308440953.1">
    <property type="nucleotide sequence ID" value="NZ_BNAG01000001.1"/>
</dbReference>
<evidence type="ECO:0000313" key="6">
    <source>
        <dbReference type="EMBL" id="GHE52580.1"/>
    </source>
</evidence>
<dbReference type="InterPro" id="IPR002130">
    <property type="entry name" value="Cyclophilin-type_PPIase_dom"/>
</dbReference>
<name>A0ABQ3I5U4_9BACT</name>
<dbReference type="PANTHER" id="PTHR45625">
    <property type="entry name" value="PEPTIDYL-PROLYL CIS-TRANS ISOMERASE-RELATED"/>
    <property type="match status" value="1"/>
</dbReference>
<keyword evidence="2" id="KW-0697">Rotamase</keyword>
<dbReference type="SUPFAM" id="SSF50891">
    <property type="entry name" value="Cyclophilin-like"/>
    <property type="match status" value="1"/>
</dbReference>
<dbReference type="PROSITE" id="PS50072">
    <property type="entry name" value="CSA_PPIASE_2"/>
    <property type="match status" value="1"/>
</dbReference>
<comment type="caution">
    <text evidence="6">The sequence shown here is derived from an EMBL/GenBank/DDBJ whole genome shotgun (WGS) entry which is preliminary data.</text>
</comment>
<accession>A0ABQ3I5U4</accession>
<dbReference type="InterPro" id="IPR029000">
    <property type="entry name" value="Cyclophilin-like_dom_sf"/>
</dbReference>
<evidence type="ECO:0000256" key="3">
    <source>
        <dbReference type="ARBA" id="ARBA00023235"/>
    </source>
</evidence>
<dbReference type="PANTHER" id="PTHR45625:SF4">
    <property type="entry name" value="PEPTIDYLPROLYL ISOMERASE DOMAIN AND WD REPEAT-CONTAINING PROTEIN 1"/>
    <property type="match status" value="1"/>
</dbReference>
<dbReference type="PROSITE" id="PS51257">
    <property type="entry name" value="PROKAR_LIPOPROTEIN"/>
    <property type="match status" value="1"/>
</dbReference>
<keyword evidence="4" id="KW-0732">Signal</keyword>
<evidence type="ECO:0000256" key="1">
    <source>
        <dbReference type="ARBA" id="ARBA00013194"/>
    </source>
</evidence>
<evidence type="ECO:0000256" key="2">
    <source>
        <dbReference type="ARBA" id="ARBA00023110"/>
    </source>
</evidence>
<dbReference type="Gene3D" id="2.40.100.10">
    <property type="entry name" value="Cyclophilin-like"/>
    <property type="match status" value="2"/>
</dbReference>
<gene>
    <name evidence="6" type="ORF">GCM10011340_03650</name>
</gene>
<feature type="domain" description="PPIase cyclophilin-type" evidence="5">
    <location>
        <begin position="51"/>
        <end position="285"/>
    </location>
</feature>
<dbReference type="CDD" id="cd00317">
    <property type="entry name" value="cyclophilin"/>
    <property type="match status" value="1"/>
</dbReference>
<evidence type="ECO:0000259" key="5">
    <source>
        <dbReference type="PROSITE" id="PS50072"/>
    </source>
</evidence>
<proteinExistence type="predicted"/>
<dbReference type="GO" id="GO:0016853">
    <property type="term" value="F:isomerase activity"/>
    <property type="evidence" value="ECO:0007669"/>
    <property type="project" value="UniProtKB-KW"/>
</dbReference>
<evidence type="ECO:0000313" key="7">
    <source>
        <dbReference type="Proteomes" id="UP000658258"/>
    </source>
</evidence>
<keyword evidence="3 6" id="KW-0413">Isomerase</keyword>
<dbReference type="EC" id="5.2.1.8" evidence="1"/>
<dbReference type="Pfam" id="PF00160">
    <property type="entry name" value="Pro_isomerase"/>
    <property type="match status" value="2"/>
</dbReference>